<dbReference type="InterPro" id="IPR050634">
    <property type="entry name" value="DNA_Topoisomerase_II"/>
</dbReference>
<feature type="non-terminal residue" evidence="7">
    <location>
        <position position="54"/>
    </location>
</feature>
<dbReference type="EMBL" id="CAMXCT010000846">
    <property type="protein sequence ID" value="CAI3983916.1"/>
    <property type="molecule type" value="Genomic_DNA"/>
</dbReference>
<keyword evidence="6" id="KW-0413">Isomerase</keyword>
<evidence type="ECO:0000256" key="6">
    <source>
        <dbReference type="ARBA" id="ARBA00023235"/>
    </source>
</evidence>
<keyword evidence="5" id="KW-0238">DNA-binding</keyword>
<dbReference type="Gene3D" id="3.30.230.10">
    <property type="match status" value="1"/>
</dbReference>
<protein>
    <recommendedName>
        <fullName evidence="3">DNA topoisomerase (ATP-hydrolyzing)</fullName>
        <ecNumber evidence="3">5.6.2.2</ecNumber>
    </recommendedName>
</protein>
<keyword evidence="9" id="KW-1185">Reference proteome</keyword>
<dbReference type="GO" id="GO:0000712">
    <property type="term" value="P:resolution of meiotic recombination intermediates"/>
    <property type="evidence" value="ECO:0007669"/>
    <property type="project" value="TreeGrafter"/>
</dbReference>
<dbReference type="GO" id="GO:0000819">
    <property type="term" value="P:sister chromatid segregation"/>
    <property type="evidence" value="ECO:0007669"/>
    <property type="project" value="TreeGrafter"/>
</dbReference>
<dbReference type="InterPro" id="IPR014721">
    <property type="entry name" value="Ribsml_uS5_D2-typ_fold_subgr"/>
</dbReference>
<evidence type="ECO:0000313" key="7">
    <source>
        <dbReference type="EMBL" id="CAI3983916.1"/>
    </source>
</evidence>
<name>A0A9P1FPZ1_9DINO</name>
<evidence type="ECO:0000256" key="1">
    <source>
        <dbReference type="ARBA" id="ARBA00000185"/>
    </source>
</evidence>
<dbReference type="EMBL" id="CAMXCT020000846">
    <property type="protein sequence ID" value="CAL1137291.1"/>
    <property type="molecule type" value="Genomic_DNA"/>
</dbReference>
<evidence type="ECO:0000313" key="8">
    <source>
        <dbReference type="EMBL" id="CAL4771228.1"/>
    </source>
</evidence>
<evidence type="ECO:0000256" key="5">
    <source>
        <dbReference type="ARBA" id="ARBA00023125"/>
    </source>
</evidence>
<comment type="caution">
    <text evidence="7">The sequence shown here is derived from an EMBL/GenBank/DDBJ whole genome shotgun (WGS) entry which is preliminary data.</text>
</comment>
<dbReference type="PANTHER" id="PTHR10169">
    <property type="entry name" value="DNA TOPOISOMERASE/GYRASE"/>
    <property type="match status" value="1"/>
</dbReference>
<comment type="cofactor">
    <cofactor evidence="2">
        <name>Mg(2+)</name>
        <dbReference type="ChEBI" id="CHEBI:18420"/>
    </cofactor>
</comment>
<feature type="non-terminal residue" evidence="7">
    <location>
        <position position="1"/>
    </location>
</feature>
<comment type="catalytic activity">
    <reaction evidence="1">
        <text>ATP-dependent breakage, passage and rejoining of double-stranded DNA.</text>
        <dbReference type="EC" id="5.6.2.2"/>
    </reaction>
</comment>
<dbReference type="Proteomes" id="UP001152797">
    <property type="component" value="Unassembled WGS sequence"/>
</dbReference>
<dbReference type="GO" id="GO:0003677">
    <property type="term" value="F:DNA binding"/>
    <property type="evidence" value="ECO:0007669"/>
    <property type="project" value="UniProtKB-KW"/>
</dbReference>
<evidence type="ECO:0000256" key="4">
    <source>
        <dbReference type="ARBA" id="ARBA00023029"/>
    </source>
</evidence>
<gene>
    <name evidence="7" type="ORF">C1SCF055_LOCUS11486</name>
</gene>
<dbReference type="InterPro" id="IPR020568">
    <property type="entry name" value="Ribosomal_Su5_D2-typ_SF"/>
</dbReference>
<dbReference type="EMBL" id="CAMXCT030000846">
    <property type="protein sequence ID" value="CAL4771228.1"/>
    <property type="molecule type" value="Genomic_DNA"/>
</dbReference>
<dbReference type="SUPFAM" id="SSF54211">
    <property type="entry name" value="Ribosomal protein S5 domain 2-like"/>
    <property type="match status" value="1"/>
</dbReference>
<reference evidence="7" key="1">
    <citation type="submission" date="2022-10" db="EMBL/GenBank/DDBJ databases">
        <authorList>
            <person name="Chen Y."/>
            <person name="Dougan E. K."/>
            <person name="Chan C."/>
            <person name="Rhodes N."/>
            <person name="Thang M."/>
        </authorList>
    </citation>
    <scope>NUCLEOTIDE SEQUENCE</scope>
</reference>
<sequence>VVNDRWEVALGLTDGSGFQQAKGPAAIQPLKQVSFVNSINTSRGGTHVSYITDQ</sequence>
<proteinExistence type="predicted"/>
<dbReference type="EC" id="5.6.2.2" evidence="3"/>
<dbReference type="PANTHER" id="PTHR10169:SF38">
    <property type="entry name" value="DNA TOPOISOMERASE 2"/>
    <property type="match status" value="1"/>
</dbReference>
<dbReference type="AlphaFoldDB" id="A0A9P1FPZ1"/>
<accession>A0A9P1FPZ1</accession>
<evidence type="ECO:0000256" key="3">
    <source>
        <dbReference type="ARBA" id="ARBA00012895"/>
    </source>
</evidence>
<dbReference type="GO" id="GO:0005634">
    <property type="term" value="C:nucleus"/>
    <property type="evidence" value="ECO:0007669"/>
    <property type="project" value="TreeGrafter"/>
</dbReference>
<evidence type="ECO:0000256" key="2">
    <source>
        <dbReference type="ARBA" id="ARBA00001946"/>
    </source>
</evidence>
<organism evidence="7">
    <name type="scientific">Cladocopium goreaui</name>
    <dbReference type="NCBI Taxonomy" id="2562237"/>
    <lineage>
        <taxon>Eukaryota</taxon>
        <taxon>Sar</taxon>
        <taxon>Alveolata</taxon>
        <taxon>Dinophyceae</taxon>
        <taxon>Suessiales</taxon>
        <taxon>Symbiodiniaceae</taxon>
        <taxon>Cladocopium</taxon>
    </lineage>
</organism>
<keyword evidence="4" id="KW-0799">Topoisomerase</keyword>
<dbReference type="OrthoDB" id="445285at2759"/>
<reference evidence="8 9" key="2">
    <citation type="submission" date="2024-05" db="EMBL/GenBank/DDBJ databases">
        <authorList>
            <person name="Chen Y."/>
            <person name="Shah S."/>
            <person name="Dougan E. K."/>
            <person name="Thang M."/>
            <person name="Chan C."/>
        </authorList>
    </citation>
    <scope>NUCLEOTIDE SEQUENCE [LARGE SCALE GENOMIC DNA]</scope>
</reference>
<evidence type="ECO:0000313" key="9">
    <source>
        <dbReference type="Proteomes" id="UP001152797"/>
    </source>
</evidence>
<dbReference type="GO" id="GO:0003918">
    <property type="term" value="F:DNA topoisomerase type II (double strand cut, ATP-hydrolyzing) activity"/>
    <property type="evidence" value="ECO:0007669"/>
    <property type="project" value="UniProtKB-EC"/>
</dbReference>